<evidence type="ECO:0000256" key="2">
    <source>
        <dbReference type="ARBA" id="ARBA00022448"/>
    </source>
</evidence>
<sequence>MSGDRLPIVPTRMALNGLRNTLKGAEKGHSLLKKKADALNLKFRGILREIKEKKEKMGQQMKDASFSLASAKFAAGDNMPVLVIQSADTATFKVRMKADNVVGVYLPNFDSVNEKQSSANDMHGLGKGGQRVQKCRVTYLEALEALVKLASLQTTFITLDEVIKITNRRVNAIEYVIIPRLQNTISYILDELDEREREEFFRLKKIQDKKKIAIAEAEALALLEGENDNGPEVVVKSLIDPDEDDNLILF</sequence>
<dbReference type="PANTHER" id="PTHR11671">
    <property type="entry name" value="V-TYPE ATP SYNTHASE SUBUNIT D"/>
    <property type="match status" value="1"/>
</dbReference>
<evidence type="ECO:0000256" key="3">
    <source>
        <dbReference type="ARBA" id="ARBA00023065"/>
    </source>
</evidence>
<dbReference type="Gene3D" id="1.10.287.3240">
    <property type="match status" value="1"/>
</dbReference>
<organism evidence="4">
    <name type="scientific">Arcella intermedia</name>
    <dbReference type="NCBI Taxonomy" id="1963864"/>
    <lineage>
        <taxon>Eukaryota</taxon>
        <taxon>Amoebozoa</taxon>
        <taxon>Tubulinea</taxon>
        <taxon>Elardia</taxon>
        <taxon>Arcellinida</taxon>
        <taxon>Sphaerothecina</taxon>
        <taxon>Arcellidae</taxon>
        <taxon>Arcella</taxon>
    </lineage>
</organism>
<dbReference type="GO" id="GO:0046961">
    <property type="term" value="F:proton-transporting ATPase activity, rotational mechanism"/>
    <property type="evidence" value="ECO:0007669"/>
    <property type="project" value="InterPro"/>
</dbReference>
<comment type="similarity">
    <text evidence="1">Belongs to the V-ATPase D subunit family.</text>
</comment>
<keyword evidence="2" id="KW-0813">Transport</keyword>
<dbReference type="AlphaFoldDB" id="A0A6B2LFD1"/>
<reference evidence="4" key="1">
    <citation type="journal article" date="2020" name="J. Eukaryot. Microbiol.">
        <title>De novo Sequencing, Assembly and Annotation of the Transcriptome for the Free-Living Testate Amoeba Arcella intermedia.</title>
        <authorList>
            <person name="Ribeiro G.M."/>
            <person name="Porfirio-Sousa A.L."/>
            <person name="Maurer-Alcala X.X."/>
            <person name="Katz L.A."/>
            <person name="Lahr D.J.G."/>
        </authorList>
    </citation>
    <scope>NUCLEOTIDE SEQUENCE</scope>
</reference>
<dbReference type="HAMAP" id="MF_00271">
    <property type="entry name" value="ATP_synth_D_arch"/>
    <property type="match status" value="1"/>
</dbReference>
<name>A0A6B2LFD1_9EUKA</name>
<protein>
    <recommendedName>
        <fullName evidence="5">V-type proton ATPase subunit D</fullName>
    </recommendedName>
</protein>
<evidence type="ECO:0008006" key="5">
    <source>
        <dbReference type="Google" id="ProtNLM"/>
    </source>
</evidence>
<dbReference type="Pfam" id="PF01813">
    <property type="entry name" value="ATP-synt_D"/>
    <property type="match status" value="1"/>
</dbReference>
<accession>A0A6B2LFD1</accession>
<dbReference type="NCBIfam" id="TIGR00309">
    <property type="entry name" value="V_ATPase_subD"/>
    <property type="match status" value="1"/>
</dbReference>
<evidence type="ECO:0000256" key="1">
    <source>
        <dbReference type="ARBA" id="ARBA00005850"/>
    </source>
</evidence>
<keyword evidence="3" id="KW-0406">Ion transport</keyword>
<dbReference type="InterPro" id="IPR002699">
    <property type="entry name" value="V_ATPase_D"/>
</dbReference>
<evidence type="ECO:0000313" key="4">
    <source>
        <dbReference type="EMBL" id="NDV35675.1"/>
    </source>
</evidence>
<dbReference type="EMBL" id="GIBP01006706">
    <property type="protein sequence ID" value="NDV35675.1"/>
    <property type="molecule type" value="Transcribed_RNA"/>
</dbReference>
<proteinExistence type="inferred from homology"/>